<dbReference type="Proteomes" id="UP001497600">
    <property type="component" value="Chromosome G"/>
</dbReference>
<name>A0ABP0EMA2_9ASCO</name>
<dbReference type="Pfam" id="PF03876">
    <property type="entry name" value="SHS2_Rpb7-N"/>
    <property type="match status" value="1"/>
</dbReference>
<keyword evidence="4" id="KW-0597">Phosphoprotein</keyword>
<feature type="compositionally biased region" description="Acidic residues" evidence="8">
    <location>
        <begin position="282"/>
        <end position="301"/>
    </location>
</feature>
<evidence type="ECO:0000313" key="12">
    <source>
        <dbReference type="Proteomes" id="UP001497600"/>
    </source>
</evidence>
<dbReference type="GO" id="GO:0000428">
    <property type="term" value="C:DNA-directed RNA polymerase complex"/>
    <property type="evidence" value="ECO:0007669"/>
    <property type="project" value="UniProtKB-KW"/>
</dbReference>
<feature type="region of interest" description="Disordered" evidence="8">
    <location>
        <begin position="271"/>
        <end position="301"/>
    </location>
</feature>
<evidence type="ECO:0000259" key="9">
    <source>
        <dbReference type="Pfam" id="PF03876"/>
    </source>
</evidence>
<proteinExistence type="inferred from homology"/>
<comment type="similarity">
    <text evidence="2">Belongs to the eukaryotic RPA43 RNA polymerase subunit family.</text>
</comment>
<evidence type="ECO:0000256" key="3">
    <source>
        <dbReference type="ARBA" id="ARBA00022478"/>
    </source>
</evidence>
<keyword evidence="5 7" id="KW-0804">Transcription</keyword>
<dbReference type="InterPro" id="IPR005576">
    <property type="entry name" value="Rpb7-like_N"/>
</dbReference>
<comment type="subcellular location">
    <subcellularLocation>
        <location evidence="1">Nucleus</location>
        <location evidence="1">Nucleolus</location>
    </subcellularLocation>
</comment>
<dbReference type="InterPro" id="IPR036898">
    <property type="entry name" value="RNA_pol_Rpb7-like_N_sf"/>
</dbReference>
<dbReference type="Pfam" id="PF17875">
    <property type="entry name" value="RPA43_OB"/>
    <property type="match status" value="1"/>
</dbReference>
<gene>
    <name evidence="11" type="primary">RPA43</name>
    <name evidence="11" type="ORF">CAAN4_G18228</name>
</gene>
<feature type="domain" description="RPA43 OB" evidence="10">
    <location>
        <begin position="133"/>
        <end position="231"/>
    </location>
</feature>
<dbReference type="CDD" id="cd04328">
    <property type="entry name" value="RNAP_I_Rpa43_N"/>
    <property type="match status" value="1"/>
</dbReference>
<accession>A0ABP0EMA2</accession>
<evidence type="ECO:0000256" key="5">
    <source>
        <dbReference type="ARBA" id="ARBA00023163"/>
    </source>
</evidence>
<keyword evidence="6 7" id="KW-0539">Nucleus</keyword>
<evidence type="ECO:0000256" key="8">
    <source>
        <dbReference type="SAM" id="MobiDB-lite"/>
    </source>
</evidence>
<organism evidence="11 12">
    <name type="scientific">[Candida] anglica</name>
    <dbReference type="NCBI Taxonomy" id="148631"/>
    <lineage>
        <taxon>Eukaryota</taxon>
        <taxon>Fungi</taxon>
        <taxon>Dikarya</taxon>
        <taxon>Ascomycota</taxon>
        <taxon>Saccharomycotina</taxon>
        <taxon>Pichiomycetes</taxon>
        <taxon>Debaryomycetaceae</taxon>
        <taxon>Kurtzmaniella</taxon>
    </lineage>
</organism>
<evidence type="ECO:0000259" key="10">
    <source>
        <dbReference type="Pfam" id="PF17875"/>
    </source>
</evidence>
<feature type="domain" description="RNA polymerase Rpb7-like N-terminal" evidence="9">
    <location>
        <begin position="49"/>
        <end position="97"/>
    </location>
</feature>
<comment type="function">
    <text evidence="7">DNA-dependent RNA polymerase which catalyzes the transcription of DNA into RNA using the four ribonucleoside triphosphates as substrates.</text>
</comment>
<dbReference type="Gene3D" id="3.30.1490.120">
    <property type="entry name" value="RNA polymerase Rpb7-like, N-terminal domain"/>
    <property type="match status" value="1"/>
</dbReference>
<keyword evidence="12" id="KW-1185">Reference proteome</keyword>
<evidence type="ECO:0000256" key="1">
    <source>
        <dbReference type="ARBA" id="ARBA00004604"/>
    </source>
</evidence>
<reference evidence="11 12" key="1">
    <citation type="submission" date="2024-01" db="EMBL/GenBank/DDBJ databases">
        <authorList>
            <consortium name="Genoscope - CEA"/>
            <person name="William W."/>
        </authorList>
    </citation>
    <scope>NUCLEOTIDE SEQUENCE [LARGE SCALE GENOMIC DNA]</scope>
    <source>
        <strain evidence="11 12">29B2s-10</strain>
    </source>
</reference>
<feature type="compositionally biased region" description="Polar residues" evidence="8">
    <location>
        <begin position="1"/>
        <end position="10"/>
    </location>
</feature>
<dbReference type="PANTHER" id="PTHR12709">
    <property type="entry name" value="DNA-DIRECTED RNA POLYMERASE II, III"/>
    <property type="match status" value="1"/>
</dbReference>
<evidence type="ECO:0000256" key="6">
    <source>
        <dbReference type="ARBA" id="ARBA00023242"/>
    </source>
</evidence>
<evidence type="ECO:0000256" key="4">
    <source>
        <dbReference type="ARBA" id="ARBA00022553"/>
    </source>
</evidence>
<sequence>MPAVETSGSKRTFEASGDAVAKKRKPAPASSTNPLKEGISQCFQTFSTSLYVSLAPCHVGNPINGIKAQHLDPLVMTYFAQARGVVLAYSNVQLSEDNKTTDTNGRPVTIARIADSSPFVFMWITVDFLVWRPQVGDVLEGYSYMQTASHIGLLVHDTFNASIKKYNIPADWSFVPNQEDDVEVNSGEEGTKFRSFGHWQDEDGNKVEGKLKFTIKSIHSAGKVVSVEGTLVQPGSERDAQPIVRRTSVAGASGAGKHKKFDDDVVVEIPEPKEDAVAIPGYEEDEDEDNAVVNDSDSDED</sequence>
<dbReference type="EMBL" id="OZ004259">
    <property type="protein sequence ID" value="CAK7919446.1"/>
    <property type="molecule type" value="Genomic_DNA"/>
</dbReference>
<evidence type="ECO:0000313" key="11">
    <source>
        <dbReference type="EMBL" id="CAK7919446.1"/>
    </source>
</evidence>
<dbReference type="InterPro" id="IPR041178">
    <property type="entry name" value="RPA43_OB"/>
</dbReference>
<dbReference type="PANTHER" id="PTHR12709:SF5">
    <property type="entry name" value="DNA-DIRECTED RNA POLYMERASE I SUBUNIT RPA43"/>
    <property type="match status" value="1"/>
</dbReference>
<dbReference type="InterPro" id="IPR041901">
    <property type="entry name" value="RNAP_I_Rpa43_N"/>
</dbReference>
<evidence type="ECO:0000256" key="7">
    <source>
        <dbReference type="RuleBase" id="RU369086"/>
    </source>
</evidence>
<dbReference type="InterPro" id="IPR045113">
    <property type="entry name" value="Rpb7-like"/>
</dbReference>
<dbReference type="Gene3D" id="2.40.50.1060">
    <property type="match status" value="1"/>
</dbReference>
<feature type="region of interest" description="Disordered" evidence="8">
    <location>
        <begin position="1"/>
        <end position="34"/>
    </location>
</feature>
<evidence type="ECO:0000256" key="2">
    <source>
        <dbReference type="ARBA" id="ARBA00005930"/>
    </source>
</evidence>
<keyword evidence="3 7" id="KW-0240">DNA-directed RNA polymerase</keyword>
<protein>
    <recommendedName>
        <fullName evidence="7">DNA-directed RNA polymerase subunit</fullName>
    </recommendedName>
</protein>